<comment type="caution">
    <text evidence="2">The sequence shown here is derived from an EMBL/GenBank/DDBJ whole genome shotgun (WGS) entry which is preliminary data.</text>
</comment>
<dbReference type="EMBL" id="JARKNE010000011">
    <property type="protein sequence ID" value="KAK5787107.1"/>
    <property type="molecule type" value="Genomic_DNA"/>
</dbReference>
<proteinExistence type="predicted"/>
<reference evidence="2 3" key="1">
    <citation type="submission" date="2023-03" db="EMBL/GenBank/DDBJ databases">
        <title>WGS of Gossypium arboreum.</title>
        <authorList>
            <person name="Yu D."/>
        </authorList>
    </citation>
    <scope>NUCLEOTIDE SEQUENCE [LARGE SCALE GENOMIC DNA]</scope>
    <source>
        <tissue evidence="2">Leaf</tissue>
    </source>
</reference>
<dbReference type="Proteomes" id="UP001358586">
    <property type="component" value="Chromosome 11"/>
</dbReference>
<organism evidence="2 3">
    <name type="scientific">Gossypium arboreum</name>
    <name type="common">Tree cotton</name>
    <name type="synonym">Gossypium nanking</name>
    <dbReference type="NCBI Taxonomy" id="29729"/>
    <lineage>
        <taxon>Eukaryota</taxon>
        <taxon>Viridiplantae</taxon>
        <taxon>Streptophyta</taxon>
        <taxon>Embryophyta</taxon>
        <taxon>Tracheophyta</taxon>
        <taxon>Spermatophyta</taxon>
        <taxon>Magnoliopsida</taxon>
        <taxon>eudicotyledons</taxon>
        <taxon>Gunneridae</taxon>
        <taxon>Pentapetalae</taxon>
        <taxon>rosids</taxon>
        <taxon>malvids</taxon>
        <taxon>Malvales</taxon>
        <taxon>Malvaceae</taxon>
        <taxon>Malvoideae</taxon>
        <taxon>Gossypium</taxon>
    </lineage>
</organism>
<sequence length="102" mass="11364">MVTPSGSTVDFNHPLHLHPSDNPGAQLVSHQLLGFENYTIWSQSNVNSIVGEEKIGFGGWYLSQRLGDNRFASTMGPIQCYSVILDFKHCQQGTFSRNSLCF</sequence>
<dbReference type="InterPro" id="IPR029472">
    <property type="entry name" value="Copia-like_N"/>
</dbReference>
<gene>
    <name evidence="2" type="ORF">PVK06_041759</name>
</gene>
<name>A0ABR0NBB3_GOSAR</name>
<keyword evidence="3" id="KW-1185">Reference proteome</keyword>
<evidence type="ECO:0000313" key="3">
    <source>
        <dbReference type="Proteomes" id="UP001358586"/>
    </source>
</evidence>
<protein>
    <recommendedName>
        <fullName evidence="1">Retrotransposon Copia-like N-terminal domain-containing protein</fullName>
    </recommendedName>
</protein>
<accession>A0ABR0NBB3</accession>
<dbReference type="Pfam" id="PF14244">
    <property type="entry name" value="Retrotran_gag_3"/>
    <property type="match status" value="1"/>
</dbReference>
<evidence type="ECO:0000313" key="2">
    <source>
        <dbReference type="EMBL" id="KAK5787107.1"/>
    </source>
</evidence>
<feature type="domain" description="Retrotransposon Copia-like N-terminal" evidence="1">
    <location>
        <begin position="18"/>
        <end position="57"/>
    </location>
</feature>
<evidence type="ECO:0000259" key="1">
    <source>
        <dbReference type="Pfam" id="PF14244"/>
    </source>
</evidence>